<gene>
    <name evidence="2" type="ORF">B0T22DRAFT_463520</name>
</gene>
<feature type="compositionally biased region" description="Basic residues" evidence="1">
    <location>
        <begin position="29"/>
        <end position="44"/>
    </location>
</feature>
<dbReference type="EMBL" id="JAULSO010000002">
    <property type="protein sequence ID" value="KAK3690402.1"/>
    <property type="molecule type" value="Genomic_DNA"/>
</dbReference>
<dbReference type="Proteomes" id="UP001270362">
    <property type="component" value="Unassembled WGS sequence"/>
</dbReference>
<name>A0AAE0XD65_9PEZI</name>
<proteinExistence type="predicted"/>
<accession>A0AAE0XD65</accession>
<organism evidence="2 3">
    <name type="scientific">Podospora appendiculata</name>
    <dbReference type="NCBI Taxonomy" id="314037"/>
    <lineage>
        <taxon>Eukaryota</taxon>
        <taxon>Fungi</taxon>
        <taxon>Dikarya</taxon>
        <taxon>Ascomycota</taxon>
        <taxon>Pezizomycotina</taxon>
        <taxon>Sordariomycetes</taxon>
        <taxon>Sordariomycetidae</taxon>
        <taxon>Sordariales</taxon>
        <taxon>Podosporaceae</taxon>
        <taxon>Podospora</taxon>
    </lineage>
</organism>
<keyword evidence="3" id="KW-1185">Reference proteome</keyword>
<sequence>MEWCSLPGWLPSPLRQSMSSSHPPSPLHSHSHSHFHSRSPKSSRHPPPTLHYRAGACSSSSPRSGRNYNMPANARSVRQETIRPDDDSHSFISRLGPGASGKKRYKVAIAARGLKWQYLKEYLELEFPEVKFSGETVLKENYIVILPSKLGTVSDETFIAILFPIRRRKVQQLISVYFHVFKGELQDIDILRGGQADVEEFLADLRQEKQKAQR</sequence>
<evidence type="ECO:0000313" key="3">
    <source>
        <dbReference type="Proteomes" id="UP001270362"/>
    </source>
</evidence>
<evidence type="ECO:0000313" key="2">
    <source>
        <dbReference type="EMBL" id="KAK3690402.1"/>
    </source>
</evidence>
<feature type="compositionally biased region" description="Polar residues" evidence="1">
    <location>
        <begin position="57"/>
        <end position="67"/>
    </location>
</feature>
<feature type="region of interest" description="Disordered" evidence="1">
    <location>
        <begin position="15"/>
        <end position="71"/>
    </location>
</feature>
<protein>
    <submittedName>
        <fullName evidence="2">Uncharacterized protein</fullName>
    </submittedName>
</protein>
<reference evidence="2" key="2">
    <citation type="submission" date="2023-06" db="EMBL/GenBank/DDBJ databases">
        <authorList>
            <consortium name="Lawrence Berkeley National Laboratory"/>
            <person name="Haridas S."/>
            <person name="Hensen N."/>
            <person name="Bonometti L."/>
            <person name="Westerberg I."/>
            <person name="Brannstrom I.O."/>
            <person name="Guillou S."/>
            <person name="Cros-Aarteil S."/>
            <person name="Calhoun S."/>
            <person name="Kuo A."/>
            <person name="Mondo S."/>
            <person name="Pangilinan J."/>
            <person name="Riley R."/>
            <person name="Labutti K."/>
            <person name="Andreopoulos B."/>
            <person name="Lipzen A."/>
            <person name="Chen C."/>
            <person name="Yanf M."/>
            <person name="Daum C."/>
            <person name="Ng V."/>
            <person name="Clum A."/>
            <person name="Steindorff A."/>
            <person name="Ohm R."/>
            <person name="Martin F."/>
            <person name="Silar P."/>
            <person name="Natvig D."/>
            <person name="Lalanne C."/>
            <person name="Gautier V."/>
            <person name="Ament-Velasquez S.L."/>
            <person name="Kruys A."/>
            <person name="Hutchinson M.I."/>
            <person name="Powell A.J."/>
            <person name="Barry K."/>
            <person name="Miller A.N."/>
            <person name="Grigoriev I.V."/>
            <person name="Debuchy R."/>
            <person name="Gladieux P."/>
            <person name="Thoren M.H."/>
            <person name="Johannesson H."/>
        </authorList>
    </citation>
    <scope>NUCLEOTIDE SEQUENCE</scope>
    <source>
        <strain evidence="2">CBS 314.62</strain>
    </source>
</reference>
<reference evidence="2" key="1">
    <citation type="journal article" date="2023" name="Mol. Phylogenet. Evol.">
        <title>Genome-scale phylogeny and comparative genomics of the fungal order Sordariales.</title>
        <authorList>
            <person name="Hensen N."/>
            <person name="Bonometti L."/>
            <person name="Westerberg I."/>
            <person name="Brannstrom I.O."/>
            <person name="Guillou S."/>
            <person name="Cros-Aarteil S."/>
            <person name="Calhoun S."/>
            <person name="Haridas S."/>
            <person name="Kuo A."/>
            <person name="Mondo S."/>
            <person name="Pangilinan J."/>
            <person name="Riley R."/>
            <person name="LaButti K."/>
            <person name="Andreopoulos B."/>
            <person name="Lipzen A."/>
            <person name="Chen C."/>
            <person name="Yan M."/>
            <person name="Daum C."/>
            <person name="Ng V."/>
            <person name="Clum A."/>
            <person name="Steindorff A."/>
            <person name="Ohm R.A."/>
            <person name="Martin F."/>
            <person name="Silar P."/>
            <person name="Natvig D.O."/>
            <person name="Lalanne C."/>
            <person name="Gautier V."/>
            <person name="Ament-Velasquez S.L."/>
            <person name="Kruys A."/>
            <person name="Hutchinson M.I."/>
            <person name="Powell A.J."/>
            <person name="Barry K."/>
            <person name="Miller A.N."/>
            <person name="Grigoriev I.V."/>
            <person name="Debuchy R."/>
            <person name="Gladieux P."/>
            <person name="Hiltunen Thoren M."/>
            <person name="Johannesson H."/>
        </authorList>
    </citation>
    <scope>NUCLEOTIDE SEQUENCE</scope>
    <source>
        <strain evidence="2">CBS 314.62</strain>
    </source>
</reference>
<comment type="caution">
    <text evidence="2">The sequence shown here is derived from an EMBL/GenBank/DDBJ whole genome shotgun (WGS) entry which is preliminary data.</text>
</comment>
<dbReference type="AlphaFoldDB" id="A0AAE0XD65"/>
<evidence type="ECO:0000256" key="1">
    <source>
        <dbReference type="SAM" id="MobiDB-lite"/>
    </source>
</evidence>